<feature type="domain" description="Laminin EGF-like" evidence="9">
    <location>
        <begin position="152"/>
        <end position="211"/>
    </location>
</feature>
<reference evidence="10 11" key="1">
    <citation type="submission" date="2023-05" db="EMBL/GenBank/DDBJ databases">
        <title>B98-5 Cell Line De Novo Hybrid Assembly: An Optical Mapping Approach.</title>
        <authorList>
            <person name="Kananen K."/>
            <person name="Auerbach J.A."/>
            <person name="Kautto E."/>
            <person name="Blachly J.S."/>
        </authorList>
    </citation>
    <scope>NUCLEOTIDE SEQUENCE [LARGE SCALE GENOMIC DNA]</scope>
    <source>
        <strain evidence="10">B95-8</strain>
        <tissue evidence="10">Cell line</tissue>
    </source>
</reference>
<feature type="domain" description="Laminin EGF-like" evidence="9">
    <location>
        <begin position="106"/>
        <end position="151"/>
    </location>
</feature>
<dbReference type="EMBL" id="JASSZA010000004">
    <property type="protein sequence ID" value="KAK2114323.1"/>
    <property type="molecule type" value="Genomic_DNA"/>
</dbReference>
<evidence type="ECO:0000259" key="9">
    <source>
        <dbReference type="PROSITE" id="PS50027"/>
    </source>
</evidence>
<proteinExistence type="predicted"/>
<dbReference type="SMART" id="SM00281">
    <property type="entry name" value="LamB"/>
    <property type="match status" value="1"/>
</dbReference>
<feature type="disulfide bond" evidence="8">
    <location>
        <begin position="182"/>
        <end position="191"/>
    </location>
</feature>
<dbReference type="PANTHER" id="PTHR10574">
    <property type="entry name" value="NETRIN/LAMININ-RELATED"/>
    <property type="match status" value="1"/>
</dbReference>
<feature type="disulfide bond" evidence="8">
    <location>
        <begin position="106"/>
        <end position="118"/>
    </location>
</feature>
<evidence type="ECO:0000313" key="11">
    <source>
        <dbReference type="Proteomes" id="UP001266305"/>
    </source>
</evidence>
<keyword evidence="11" id="KW-1185">Reference proteome</keyword>
<dbReference type="PROSITE" id="PS01248">
    <property type="entry name" value="EGF_LAM_1"/>
    <property type="match status" value="1"/>
</dbReference>
<evidence type="ECO:0000256" key="4">
    <source>
        <dbReference type="ARBA" id="ARBA00022737"/>
    </source>
</evidence>
<dbReference type="SMART" id="SM00180">
    <property type="entry name" value="EGF_Lam"/>
    <property type="match status" value="2"/>
</dbReference>
<sequence>MNCRRAGDKTCHQPNLEPLTYNQQGVVFPATAILLDLSHLTVKRVDNVGANLESQGRNVTAVPTAISTSKKEAVQSLKKDKRRISTVNTKTRLLKRRIFFKTTQACNCSAVGSLDFQCNVNTGQCNCHPKFSGAKCTGCNRGHWNYPRCNLCDCFLPGTDATTCDLEIKKCSCSDQTGQCTCKVNVEGVHCDRCRPGKFGLDAKNPLGCSSCYCFGATTQCSEAKGLIRTWVTLKAEQTILPLVDEALQHTTTKGIAFQQPEIIADMDLLMAYGGKLKYAIYFEAREETGFSRYNPQVIIRGGTPTHARIIVRHMAAPLIGQLTRHEIEMTEEIATFANQISEISMEVAELGRRTAATPPAHLIEKCDCPPGYSGLSCEIELKFYNSLDSTILFCCRNIQLDHRLPPQDFIDCILNQVAAALD</sequence>
<evidence type="ECO:0000256" key="1">
    <source>
        <dbReference type="ARBA" id="ARBA00004498"/>
    </source>
</evidence>
<dbReference type="InterPro" id="IPR000034">
    <property type="entry name" value="Laminin_IV"/>
</dbReference>
<comment type="caution">
    <text evidence="10">The sequence shown here is derived from an EMBL/GenBank/DDBJ whole genome shotgun (WGS) entry which is preliminary data.</text>
</comment>
<feature type="disulfide bond" evidence="8">
    <location>
        <begin position="152"/>
        <end position="164"/>
    </location>
</feature>
<dbReference type="SUPFAM" id="SSF57196">
    <property type="entry name" value="EGF/Laminin"/>
    <property type="match status" value="2"/>
</dbReference>
<keyword evidence="4" id="KW-0677">Repeat</keyword>
<dbReference type="InterPro" id="IPR050440">
    <property type="entry name" value="Laminin/Netrin_ECM"/>
</dbReference>
<feature type="disulfide bond" evidence="8">
    <location>
        <begin position="127"/>
        <end position="136"/>
    </location>
</feature>
<evidence type="ECO:0000256" key="7">
    <source>
        <dbReference type="ARBA" id="ARBA00023292"/>
    </source>
</evidence>
<dbReference type="Pfam" id="PF00052">
    <property type="entry name" value="Laminin_B"/>
    <property type="match status" value="1"/>
</dbReference>
<dbReference type="Gene3D" id="2.10.25.10">
    <property type="entry name" value="Laminin"/>
    <property type="match status" value="2"/>
</dbReference>
<keyword evidence="2" id="KW-0964">Secreted</keyword>
<evidence type="ECO:0000313" key="10">
    <source>
        <dbReference type="EMBL" id="KAK2114323.1"/>
    </source>
</evidence>
<evidence type="ECO:0000256" key="6">
    <source>
        <dbReference type="ARBA" id="ARBA00023180"/>
    </source>
</evidence>
<dbReference type="PROSITE" id="PS50027">
    <property type="entry name" value="EGF_LAM_2"/>
    <property type="match status" value="2"/>
</dbReference>
<dbReference type="Pfam" id="PF00053">
    <property type="entry name" value="EGF_laminin"/>
    <property type="match status" value="1"/>
</dbReference>
<comment type="caution">
    <text evidence="8">Lacks conserved residue(s) required for the propagation of feature annotation.</text>
</comment>
<accession>A0ABQ9W0H5</accession>
<organism evidence="10 11">
    <name type="scientific">Saguinus oedipus</name>
    <name type="common">Cotton-top tamarin</name>
    <name type="synonym">Oedipomidas oedipus</name>
    <dbReference type="NCBI Taxonomy" id="9490"/>
    <lineage>
        <taxon>Eukaryota</taxon>
        <taxon>Metazoa</taxon>
        <taxon>Chordata</taxon>
        <taxon>Craniata</taxon>
        <taxon>Vertebrata</taxon>
        <taxon>Euteleostomi</taxon>
        <taxon>Mammalia</taxon>
        <taxon>Eutheria</taxon>
        <taxon>Euarchontoglires</taxon>
        <taxon>Primates</taxon>
        <taxon>Haplorrhini</taxon>
        <taxon>Platyrrhini</taxon>
        <taxon>Cebidae</taxon>
        <taxon>Callitrichinae</taxon>
        <taxon>Saguinus</taxon>
    </lineage>
</organism>
<dbReference type="CDD" id="cd00055">
    <property type="entry name" value="EGF_Lam"/>
    <property type="match status" value="2"/>
</dbReference>
<evidence type="ECO:0000256" key="3">
    <source>
        <dbReference type="ARBA" id="ARBA00022729"/>
    </source>
</evidence>
<gene>
    <name evidence="10" type="primary">LAMA2_1</name>
    <name evidence="10" type="ORF">P7K49_008589</name>
</gene>
<dbReference type="PANTHER" id="PTHR10574:SF406">
    <property type="entry name" value="LAMININ SUBUNIT ALPHA 5"/>
    <property type="match status" value="1"/>
</dbReference>
<evidence type="ECO:0000256" key="8">
    <source>
        <dbReference type="PROSITE-ProRule" id="PRU00460"/>
    </source>
</evidence>
<keyword evidence="5 8" id="KW-1015">Disulfide bond</keyword>
<keyword evidence="2" id="KW-0272">Extracellular matrix</keyword>
<evidence type="ECO:0000256" key="5">
    <source>
        <dbReference type="ARBA" id="ARBA00023157"/>
    </source>
</evidence>
<keyword evidence="7 8" id="KW-0424">Laminin EGF-like domain</keyword>
<name>A0ABQ9W0H5_SAGOE</name>
<dbReference type="PRINTS" id="PR00011">
    <property type="entry name" value="EGFLAMININ"/>
</dbReference>
<feature type="disulfide bond" evidence="8">
    <location>
        <begin position="108"/>
        <end position="125"/>
    </location>
</feature>
<keyword evidence="3" id="KW-0732">Signal</keyword>
<dbReference type="InterPro" id="IPR002049">
    <property type="entry name" value="LE_dom"/>
</dbReference>
<comment type="subcellular location">
    <subcellularLocation>
        <location evidence="1">Secreted</location>
        <location evidence="1">Extracellular space</location>
        <location evidence="1">Extracellular matrix</location>
    </subcellularLocation>
</comment>
<evidence type="ECO:0000256" key="2">
    <source>
        <dbReference type="ARBA" id="ARBA00022530"/>
    </source>
</evidence>
<protein>
    <submittedName>
        <fullName evidence="10">Laminin subunit alpha-2</fullName>
    </submittedName>
</protein>
<keyword evidence="6" id="KW-0325">Glycoprotein</keyword>
<dbReference type="Proteomes" id="UP001266305">
    <property type="component" value="Unassembled WGS sequence"/>
</dbReference>